<evidence type="ECO:0000313" key="2">
    <source>
        <dbReference type="Proteomes" id="UP000041770"/>
    </source>
</evidence>
<name>A0A655ZRS6_VIBCL</name>
<sequence length="42" mass="4934">MVLRGDHHHTAIQIFHWMVCTMVTELHFYCFRAGGECQNLVT</sequence>
<gene>
    <name evidence="1" type="ORF">ERS013200_02254</name>
</gene>
<protein>
    <submittedName>
        <fullName evidence="1">Uncharacterized protein</fullName>
    </submittedName>
</protein>
<dbReference type="Proteomes" id="UP000041770">
    <property type="component" value="Unassembled WGS sequence"/>
</dbReference>
<organism evidence="1 2">
    <name type="scientific">Vibrio cholerae</name>
    <dbReference type="NCBI Taxonomy" id="666"/>
    <lineage>
        <taxon>Bacteria</taxon>
        <taxon>Pseudomonadati</taxon>
        <taxon>Pseudomonadota</taxon>
        <taxon>Gammaproteobacteria</taxon>
        <taxon>Vibrionales</taxon>
        <taxon>Vibrionaceae</taxon>
        <taxon>Vibrio</taxon>
    </lineage>
</organism>
<dbReference type="AlphaFoldDB" id="A0A655ZRS6"/>
<proteinExistence type="predicted"/>
<evidence type="ECO:0000313" key="1">
    <source>
        <dbReference type="EMBL" id="CSC78162.1"/>
    </source>
</evidence>
<accession>A0A655ZRS6</accession>
<reference evidence="1 2" key="1">
    <citation type="submission" date="2015-07" db="EMBL/GenBank/DDBJ databases">
        <authorList>
            <consortium name="Pathogen Informatics"/>
        </authorList>
    </citation>
    <scope>NUCLEOTIDE SEQUENCE [LARGE SCALE GENOMIC DNA]</scope>
    <source>
        <strain evidence="1 2">A316</strain>
    </source>
</reference>
<dbReference type="EMBL" id="CWQY01000014">
    <property type="protein sequence ID" value="CSC78162.1"/>
    <property type="molecule type" value="Genomic_DNA"/>
</dbReference>